<comment type="similarity">
    <text evidence="3">Belongs to the multi antimicrobial extrusion (MATE) (TC 2.A.66.1) family.</text>
</comment>
<evidence type="ECO:0000256" key="4">
    <source>
        <dbReference type="ARBA" id="ARBA00020268"/>
    </source>
</evidence>
<feature type="transmembrane region" description="Helical" evidence="13">
    <location>
        <begin position="187"/>
        <end position="206"/>
    </location>
</feature>
<keyword evidence="15" id="KW-1185">Reference proteome</keyword>
<evidence type="ECO:0000313" key="14">
    <source>
        <dbReference type="EMBL" id="EHI61990.1"/>
    </source>
</evidence>
<gene>
    <name evidence="14" type="ORF">HMPREF9473_00441</name>
</gene>
<evidence type="ECO:0000256" key="7">
    <source>
        <dbReference type="ARBA" id="ARBA00022475"/>
    </source>
</evidence>
<evidence type="ECO:0000256" key="8">
    <source>
        <dbReference type="ARBA" id="ARBA00022692"/>
    </source>
</evidence>
<evidence type="ECO:0000256" key="5">
    <source>
        <dbReference type="ARBA" id="ARBA00022448"/>
    </source>
</evidence>
<dbReference type="PANTHER" id="PTHR43298">
    <property type="entry name" value="MULTIDRUG RESISTANCE PROTEIN NORM-RELATED"/>
    <property type="match status" value="1"/>
</dbReference>
<keyword evidence="5" id="KW-0813">Transport</keyword>
<sequence length="441" mass="47845">MFTRKDLVRLLAPLIVEQILAVLVGMADVVMVAAVGEAAVSGVSLVDSISLLIIQLLAALATGGSVVCSQYLGKKKPEQACRAAGQLLLVTTAVSVVIASAAFIGNRHLLGMIFGSVEEEVMRNAMIYFWISALSYPFLAVYNSCAALYRSMGNSKVSMYTSLVMNGLNIAGNAICIFGLHMGVEGVAIPTFLSRAFAAVLMMYLIQRPANVIRIHNVKELRFDGGMIKNILRVGVPNGMENAMFQFGKLFLQSLVSSLGTAAIASYAVAGNLVTFEYLPGNALGLGLITIVGQCMGAGEWEQAKKYTKKLVLLNYVLLAFICTLMVAGRGFMVGIYNLSPAATAAAKDMILAHSLAMIIWPLAFTLPYSLRASFDAPFTMYVSVASMWIFRIGFAYLFVVVWKMGVLGIWYGMFIDWAFRALAFVIRFRNFGKRKVRGLA</sequence>
<keyword evidence="11 13" id="KW-0472">Membrane</keyword>
<feature type="transmembrane region" description="Helical" evidence="13">
    <location>
        <begin position="409"/>
        <end position="429"/>
    </location>
</feature>
<keyword evidence="10" id="KW-0406">Ion transport</keyword>
<dbReference type="EMBL" id="ADLN01000001">
    <property type="protein sequence ID" value="EHI61990.1"/>
    <property type="molecule type" value="Genomic_DNA"/>
</dbReference>
<keyword evidence="8 13" id="KW-0812">Transmembrane</keyword>
<keyword evidence="9 13" id="KW-1133">Transmembrane helix</keyword>
<proteinExistence type="inferred from homology"/>
<dbReference type="RefSeq" id="WP_006778423.1">
    <property type="nucleotide sequence ID" value="NZ_CP040506.1"/>
</dbReference>
<name>G5IAA1_9FIRM</name>
<comment type="function">
    <text evidence="1">Multidrug efflux pump.</text>
</comment>
<dbReference type="NCBIfam" id="TIGR00797">
    <property type="entry name" value="matE"/>
    <property type="match status" value="1"/>
</dbReference>
<evidence type="ECO:0000313" key="15">
    <source>
        <dbReference type="Proteomes" id="UP000005384"/>
    </source>
</evidence>
<dbReference type="InterPro" id="IPR048279">
    <property type="entry name" value="MdtK-like"/>
</dbReference>
<feature type="transmembrane region" description="Helical" evidence="13">
    <location>
        <begin position="157"/>
        <end position="181"/>
    </location>
</feature>
<comment type="subcellular location">
    <subcellularLocation>
        <location evidence="2">Cell membrane</location>
        <topology evidence="2">Multi-pass membrane protein</topology>
    </subcellularLocation>
</comment>
<evidence type="ECO:0000256" key="13">
    <source>
        <dbReference type="SAM" id="Phobius"/>
    </source>
</evidence>
<keyword evidence="6" id="KW-0050">Antiport</keyword>
<feature type="transmembrane region" description="Helical" evidence="13">
    <location>
        <begin position="84"/>
        <end position="105"/>
    </location>
</feature>
<dbReference type="PATRIC" id="fig|742737.3.peg.442"/>
<keyword evidence="7" id="KW-1003">Cell membrane</keyword>
<reference evidence="14 15" key="1">
    <citation type="submission" date="2011-08" db="EMBL/GenBank/DDBJ databases">
        <title>The Genome Sequence of Clostridium hathewayi WAL-18680.</title>
        <authorList>
            <consortium name="The Broad Institute Genome Sequencing Platform"/>
            <person name="Earl A."/>
            <person name="Ward D."/>
            <person name="Feldgarden M."/>
            <person name="Gevers D."/>
            <person name="Finegold S.M."/>
            <person name="Summanen P.H."/>
            <person name="Molitoris D.R."/>
            <person name="Song M."/>
            <person name="Daigneault M."/>
            <person name="Allen-Vercoe E."/>
            <person name="Young S.K."/>
            <person name="Zeng Q."/>
            <person name="Gargeya S."/>
            <person name="Fitzgerald M."/>
            <person name="Haas B."/>
            <person name="Abouelleil A."/>
            <person name="Alvarado L."/>
            <person name="Arachchi H.M."/>
            <person name="Berlin A."/>
            <person name="Brown A."/>
            <person name="Chapman S.B."/>
            <person name="Chen Z."/>
            <person name="Dunbar C."/>
            <person name="Freedman E."/>
            <person name="Gearin G."/>
            <person name="Gellesch M."/>
            <person name="Goldberg J."/>
            <person name="Griggs A."/>
            <person name="Gujja S."/>
            <person name="Heiman D."/>
            <person name="Howarth C."/>
            <person name="Larson L."/>
            <person name="Lui A."/>
            <person name="MacDonald P.J.P."/>
            <person name="Montmayeur A."/>
            <person name="Murphy C."/>
            <person name="Neiman D."/>
            <person name="Pearson M."/>
            <person name="Priest M."/>
            <person name="Roberts A."/>
            <person name="Saif S."/>
            <person name="Shea T."/>
            <person name="Shenoy N."/>
            <person name="Sisk P."/>
            <person name="Stolte C."/>
            <person name="Sykes S."/>
            <person name="Wortman J."/>
            <person name="Nusbaum C."/>
            <person name="Birren B."/>
        </authorList>
    </citation>
    <scope>NUCLEOTIDE SEQUENCE [LARGE SCALE GENOMIC DNA]</scope>
    <source>
        <strain evidence="14 15">WAL-18680</strain>
    </source>
</reference>
<dbReference type="InterPro" id="IPR002528">
    <property type="entry name" value="MATE_fam"/>
</dbReference>
<dbReference type="Pfam" id="PF01554">
    <property type="entry name" value="MatE"/>
    <property type="match status" value="2"/>
</dbReference>
<feature type="transmembrane region" description="Helical" evidence="13">
    <location>
        <begin position="351"/>
        <end position="369"/>
    </location>
</feature>
<dbReference type="GO" id="GO:0015297">
    <property type="term" value="F:antiporter activity"/>
    <property type="evidence" value="ECO:0007669"/>
    <property type="project" value="UniProtKB-KW"/>
</dbReference>
<dbReference type="GO" id="GO:0042910">
    <property type="term" value="F:xenobiotic transmembrane transporter activity"/>
    <property type="evidence" value="ECO:0007669"/>
    <property type="project" value="InterPro"/>
</dbReference>
<evidence type="ECO:0000256" key="3">
    <source>
        <dbReference type="ARBA" id="ARBA00010199"/>
    </source>
</evidence>
<accession>G5IAA1</accession>
<evidence type="ECO:0000256" key="12">
    <source>
        <dbReference type="ARBA" id="ARBA00031636"/>
    </source>
</evidence>
<comment type="caution">
    <text evidence="14">The sequence shown here is derived from an EMBL/GenBank/DDBJ whole genome shotgun (WGS) entry which is preliminary data.</text>
</comment>
<dbReference type="InterPro" id="IPR050222">
    <property type="entry name" value="MATE_MdtK"/>
</dbReference>
<feature type="transmembrane region" description="Helical" evidence="13">
    <location>
        <begin position="313"/>
        <end position="339"/>
    </location>
</feature>
<dbReference type="CDD" id="cd13137">
    <property type="entry name" value="MATE_NorM_like"/>
    <property type="match status" value="1"/>
</dbReference>
<dbReference type="AlphaFoldDB" id="G5IAA1"/>
<dbReference type="GO" id="GO:0005886">
    <property type="term" value="C:plasma membrane"/>
    <property type="evidence" value="ECO:0007669"/>
    <property type="project" value="UniProtKB-SubCell"/>
</dbReference>
<feature type="transmembrane region" description="Helical" evidence="13">
    <location>
        <begin position="48"/>
        <end position="72"/>
    </location>
</feature>
<evidence type="ECO:0000256" key="9">
    <source>
        <dbReference type="ARBA" id="ARBA00022989"/>
    </source>
</evidence>
<evidence type="ECO:0000256" key="11">
    <source>
        <dbReference type="ARBA" id="ARBA00023136"/>
    </source>
</evidence>
<dbReference type="GO" id="GO:0006811">
    <property type="term" value="P:monoatomic ion transport"/>
    <property type="evidence" value="ECO:0007669"/>
    <property type="project" value="UniProtKB-KW"/>
</dbReference>
<dbReference type="PIRSF" id="PIRSF006603">
    <property type="entry name" value="DinF"/>
    <property type="match status" value="1"/>
</dbReference>
<feature type="transmembrane region" description="Helical" evidence="13">
    <location>
        <begin position="125"/>
        <end position="145"/>
    </location>
</feature>
<feature type="transmembrane region" description="Helical" evidence="13">
    <location>
        <begin position="381"/>
        <end position="403"/>
    </location>
</feature>
<feature type="transmembrane region" description="Helical" evidence="13">
    <location>
        <begin position="250"/>
        <end position="270"/>
    </location>
</feature>
<evidence type="ECO:0000256" key="6">
    <source>
        <dbReference type="ARBA" id="ARBA00022449"/>
    </source>
</evidence>
<dbReference type="HOGENOM" id="CLU_012893_5_3_9"/>
<dbReference type="PANTHER" id="PTHR43298:SF2">
    <property type="entry name" value="FMN_FAD EXPORTER YEEO-RELATED"/>
    <property type="match status" value="1"/>
</dbReference>
<dbReference type="OrthoDB" id="62420at2"/>
<feature type="transmembrane region" description="Helical" evidence="13">
    <location>
        <begin position="12"/>
        <end position="36"/>
    </location>
</feature>
<feature type="transmembrane region" description="Helical" evidence="13">
    <location>
        <begin position="282"/>
        <end position="301"/>
    </location>
</feature>
<dbReference type="Proteomes" id="UP000005384">
    <property type="component" value="Unassembled WGS sequence"/>
</dbReference>
<evidence type="ECO:0000256" key="10">
    <source>
        <dbReference type="ARBA" id="ARBA00023065"/>
    </source>
</evidence>
<protein>
    <recommendedName>
        <fullName evidence="4">Probable multidrug resistance protein NorM</fullName>
    </recommendedName>
    <alternativeName>
        <fullName evidence="12">Multidrug-efflux transporter</fullName>
    </alternativeName>
</protein>
<evidence type="ECO:0000256" key="1">
    <source>
        <dbReference type="ARBA" id="ARBA00003408"/>
    </source>
</evidence>
<evidence type="ECO:0000256" key="2">
    <source>
        <dbReference type="ARBA" id="ARBA00004651"/>
    </source>
</evidence>
<organism evidence="14 15">
    <name type="scientific">Hungatella hathewayi WAL-18680</name>
    <dbReference type="NCBI Taxonomy" id="742737"/>
    <lineage>
        <taxon>Bacteria</taxon>
        <taxon>Bacillati</taxon>
        <taxon>Bacillota</taxon>
        <taxon>Clostridia</taxon>
        <taxon>Lachnospirales</taxon>
        <taxon>Lachnospiraceae</taxon>
        <taxon>Hungatella</taxon>
    </lineage>
</organism>